<evidence type="ECO:0000256" key="2">
    <source>
        <dbReference type="SAM" id="Phobius"/>
    </source>
</evidence>
<feature type="region of interest" description="Disordered" evidence="1">
    <location>
        <begin position="24"/>
        <end position="66"/>
    </location>
</feature>
<keyword evidence="2" id="KW-1133">Transmembrane helix</keyword>
<dbReference type="Proteomes" id="UP000298138">
    <property type="component" value="Unassembled WGS sequence"/>
</dbReference>
<gene>
    <name evidence="3" type="ORF">EX30DRAFT_76098</name>
</gene>
<accession>A0A4S2MTF1</accession>
<sequence>MPFNLVGWGFNGFGQLSRPPVRQALTTEEKGEKAGNDARDVKKKEREEVYNKEENEGNEEEELDRAYADVPITSPRVLDTAVKELRVLWVGWEGIVCEYSTFGFFIFVMFFTRLSSRLEFSQPSHSPCSYSAEHRDPKSE</sequence>
<keyword evidence="2" id="KW-0472">Membrane</keyword>
<feature type="transmembrane region" description="Helical" evidence="2">
    <location>
        <begin position="89"/>
        <end position="111"/>
    </location>
</feature>
<reference evidence="3 4" key="1">
    <citation type="submission" date="2019-04" db="EMBL/GenBank/DDBJ databases">
        <title>Comparative genomics and transcriptomics to analyze fruiting body development in filamentous ascomycetes.</title>
        <authorList>
            <consortium name="DOE Joint Genome Institute"/>
            <person name="Lutkenhaus R."/>
            <person name="Traeger S."/>
            <person name="Breuer J."/>
            <person name="Kuo A."/>
            <person name="Lipzen A."/>
            <person name="Pangilinan J."/>
            <person name="Dilworth D."/>
            <person name="Sandor L."/>
            <person name="Poggeler S."/>
            <person name="Barry K."/>
            <person name="Grigoriev I.V."/>
            <person name="Nowrousian M."/>
        </authorList>
    </citation>
    <scope>NUCLEOTIDE SEQUENCE [LARGE SCALE GENOMIC DNA]</scope>
    <source>
        <strain evidence="3 4">CBS 389.68</strain>
    </source>
</reference>
<keyword evidence="4" id="KW-1185">Reference proteome</keyword>
<evidence type="ECO:0000313" key="4">
    <source>
        <dbReference type="Proteomes" id="UP000298138"/>
    </source>
</evidence>
<keyword evidence="2" id="KW-0812">Transmembrane</keyword>
<dbReference type="AlphaFoldDB" id="A0A4S2MTF1"/>
<feature type="region of interest" description="Disordered" evidence="1">
    <location>
        <begin position="120"/>
        <end position="140"/>
    </location>
</feature>
<feature type="compositionally biased region" description="Polar residues" evidence="1">
    <location>
        <begin position="120"/>
        <end position="129"/>
    </location>
</feature>
<dbReference type="EMBL" id="ML220129">
    <property type="protein sequence ID" value="TGZ79789.1"/>
    <property type="molecule type" value="Genomic_DNA"/>
</dbReference>
<name>A0A4S2MTF1_9PEZI</name>
<protein>
    <submittedName>
        <fullName evidence="3">Uncharacterized protein</fullName>
    </submittedName>
</protein>
<organism evidence="3 4">
    <name type="scientific">Ascodesmis nigricans</name>
    <dbReference type="NCBI Taxonomy" id="341454"/>
    <lineage>
        <taxon>Eukaryota</taxon>
        <taxon>Fungi</taxon>
        <taxon>Dikarya</taxon>
        <taxon>Ascomycota</taxon>
        <taxon>Pezizomycotina</taxon>
        <taxon>Pezizomycetes</taxon>
        <taxon>Pezizales</taxon>
        <taxon>Ascodesmidaceae</taxon>
        <taxon>Ascodesmis</taxon>
    </lineage>
</organism>
<evidence type="ECO:0000256" key="1">
    <source>
        <dbReference type="SAM" id="MobiDB-lite"/>
    </source>
</evidence>
<proteinExistence type="predicted"/>
<dbReference type="InParanoid" id="A0A4S2MTF1"/>
<feature type="compositionally biased region" description="Basic and acidic residues" evidence="1">
    <location>
        <begin position="27"/>
        <end position="55"/>
    </location>
</feature>
<evidence type="ECO:0000313" key="3">
    <source>
        <dbReference type="EMBL" id="TGZ79789.1"/>
    </source>
</evidence>